<feature type="domain" description="Flagellar motor switch protein FliG N-terminal" evidence="12">
    <location>
        <begin position="12"/>
        <end position="111"/>
    </location>
</feature>
<evidence type="ECO:0000256" key="7">
    <source>
        <dbReference type="ARBA" id="ARBA00022779"/>
    </source>
</evidence>
<comment type="caution">
    <text evidence="13">The sequence shown here is derived from an EMBL/GenBank/DDBJ whole genome shotgun (WGS) entry which is preliminary data.</text>
</comment>
<evidence type="ECO:0000259" key="11">
    <source>
        <dbReference type="Pfam" id="PF14841"/>
    </source>
</evidence>
<comment type="subcellular location">
    <subcellularLocation>
        <location evidence="1">Bacterial flagellum basal body</location>
    </subcellularLocation>
    <subcellularLocation>
        <location evidence="2">Cell membrane</location>
        <topology evidence="2">Peripheral membrane protein</topology>
        <orientation evidence="2">Cytoplasmic side</orientation>
    </subcellularLocation>
</comment>
<feature type="domain" description="Flagellar motor switch protein FliG C-terminal" evidence="10">
    <location>
        <begin position="227"/>
        <end position="333"/>
    </location>
</feature>
<dbReference type="Pfam" id="PF14842">
    <property type="entry name" value="FliG_N"/>
    <property type="match status" value="1"/>
</dbReference>
<feature type="domain" description="Flagellar motor switch protein FliG middle" evidence="11">
    <location>
        <begin position="122"/>
        <end position="194"/>
    </location>
</feature>
<dbReference type="PRINTS" id="PR00954">
    <property type="entry name" value="FLGMOTORFLIG"/>
</dbReference>
<dbReference type="PANTHER" id="PTHR30534:SF0">
    <property type="entry name" value="FLAGELLAR MOTOR SWITCH PROTEIN FLIG"/>
    <property type="match status" value="1"/>
</dbReference>
<dbReference type="RefSeq" id="WP_209998302.1">
    <property type="nucleotide sequence ID" value="NZ_BAAAJY010000010.1"/>
</dbReference>
<keyword evidence="14" id="KW-1185">Reference proteome</keyword>
<dbReference type="Gene3D" id="1.10.220.30">
    <property type="match status" value="3"/>
</dbReference>
<evidence type="ECO:0000256" key="2">
    <source>
        <dbReference type="ARBA" id="ARBA00004413"/>
    </source>
</evidence>
<gene>
    <name evidence="13" type="ORF">JOF47_002366</name>
</gene>
<dbReference type="Pfam" id="PF14841">
    <property type="entry name" value="FliG_M"/>
    <property type="match status" value="1"/>
</dbReference>
<evidence type="ECO:0000256" key="5">
    <source>
        <dbReference type="ARBA" id="ARBA00022475"/>
    </source>
</evidence>
<accession>A0ABS4XEG4</accession>
<evidence type="ECO:0000256" key="8">
    <source>
        <dbReference type="ARBA" id="ARBA00023136"/>
    </source>
</evidence>
<evidence type="ECO:0000259" key="10">
    <source>
        <dbReference type="Pfam" id="PF01706"/>
    </source>
</evidence>
<keyword evidence="13" id="KW-0966">Cell projection</keyword>
<comment type="similarity">
    <text evidence="3">Belongs to the FliG family.</text>
</comment>
<evidence type="ECO:0000259" key="12">
    <source>
        <dbReference type="Pfam" id="PF14842"/>
    </source>
</evidence>
<evidence type="ECO:0000256" key="4">
    <source>
        <dbReference type="ARBA" id="ARBA00021870"/>
    </source>
</evidence>
<evidence type="ECO:0000256" key="1">
    <source>
        <dbReference type="ARBA" id="ARBA00004117"/>
    </source>
</evidence>
<name>A0ABS4XEG4_9MICC</name>
<keyword evidence="9" id="KW-0975">Bacterial flagellum</keyword>
<dbReference type="SUPFAM" id="SSF48029">
    <property type="entry name" value="FliG"/>
    <property type="match status" value="2"/>
</dbReference>
<keyword evidence="13" id="KW-0282">Flagellum</keyword>
<evidence type="ECO:0000256" key="3">
    <source>
        <dbReference type="ARBA" id="ARBA00010299"/>
    </source>
</evidence>
<dbReference type="InterPro" id="IPR011002">
    <property type="entry name" value="FliG_a-hlx"/>
</dbReference>
<evidence type="ECO:0000313" key="13">
    <source>
        <dbReference type="EMBL" id="MBP2386855.1"/>
    </source>
</evidence>
<dbReference type="Proteomes" id="UP001296993">
    <property type="component" value="Unassembled WGS sequence"/>
</dbReference>
<protein>
    <recommendedName>
        <fullName evidence="4">Flagellar motor switch protein FliG</fullName>
    </recommendedName>
</protein>
<keyword evidence="5" id="KW-1003">Cell membrane</keyword>
<keyword evidence="8" id="KW-0472">Membrane</keyword>
<dbReference type="InterPro" id="IPR023087">
    <property type="entry name" value="Flg_Motor_Flig_C"/>
</dbReference>
<dbReference type="PANTHER" id="PTHR30534">
    <property type="entry name" value="FLAGELLAR MOTOR SWITCH PROTEIN FLIG"/>
    <property type="match status" value="1"/>
</dbReference>
<reference evidence="13 14" key="1">
    <citation type="submission" date="2021-03" db="EMBL/GenBank/DDBJ databases">
        <title>Sequencing the genomes of 1000 actinobacteria strains.</title>
        <authorList>
            <person name="Klenk H.-P."/>
        </authorList>
    </citation>
    <scope>NUCLEOTIDE SEQUENCE [LARGE SCALE GENOMIC DNA]</scope>
    <source>
        <strain evidence="13 14">DSM 15797</strain>
    </source>
</reference>
<sequence length="343" mass="37269">MKALGPGGTAMLSGTQKVAIVLMQMEKEHAAEVMKQFTEFEADEIAGELVRLRRVDAATVEDTIHEIHELATSGRLNARGGREMAVGLLEASFGSDKANTVMDRLSSSLAGMTFEFLDSAEPAQIVALLDGELPQTTALVVAHLRPEIGSAVLASFESHLRTDIARALATMGSASPEAVRVVAEALKKRTGAVMTPREPIEAVGGIQPLVEILNRSDVAIEKDLLQSLEQRDPQLAEEVRSRMLSFTDLVKFDRKDVQRVLRGINPTVLAFALKGAGSAVEATIRENISDRTKEVLDAEIESMGRVRVSQVEEARADIVRSIRELETTGEITIQRGDEDDFVL</sequence>
<dbReference type="EMBL" id="JAGIOF010000001">
    <property type="protein sequence ID" value="MBP2386855.1"/>
    <property type="molecule type" value="Genomic_DNA"/>
</dbReference>
<keyword evidence="6" id="KW-0145">Chemotaxis</keyword>
<dbReference type="InterPro" id="IPR028263">
    <property type="entry name" value="FliG_N"/>
</dbReference>
<dbReference type="InterPro" id="IPR032779">
    <property type="entry name" value="FliG_M"/>
</dbReference>
<keyword evidence="7" id="KW-0283">Flagellar rotation</keyword>
<dbReference type="Pfam" id="PF01706">
    <property type="entry name" value="FliG_C"/>
    <property type="match status" value="1"/>
</dbReference>
<evidence type="ECO:0000256" key="9">
    <source>
        <dbReference type="ARBA" id="ARBA00023143"/>
    </source>
</evidence>
<organism evidence="13 14">
    <name type="scientific">Paeniglutamicibacter kerguelensis</name>
    <dbReference type="NCBI Taxonomy" id="254788"/>
    <lineage>
        <taxon>Bacteria</taxon>
        <taxon>Bacillati</taxon>
        <taxon>Actinomycetota</taxon>
        <taxon>Actinomycetes</taxon>
        <taxon>Micrococcales</taxon>
        <taxon>Micrococcaceae</taxon>
        <taxon>Paeniglutamicibacter</taxon>
    </lineage>
</organism>
<dbReference type="NCBIfam" id="TIGR00207">
    <property type="entry name" value="fliG"/>
    <property type="match status" value="1"/>
</dbReference>
<proteinExistence type="inferred from homology"/>
<evidence type="ECO:0000256" key="6">
    <source>
        <dbReference type="ARBA" id="ARBA00022500"/>
    </source>
</evidence>
<keyword evidence="13" id="KW-0969">Cilium</keyword>
<evidence type="ECO:0000313" key="14">
    <source>
        <dbReference type="Proteomes" id="UP001296993"/>
    </source>
</evidence>
<dbReference type="InterPro" id="IPR000090">
    <property type="entry name" value="Flg_Motor_Flig"/>
</dbReference>